<comment type="caution">
    <text evidence="2">The sequence shown here is derived from an EMBL/GenBank/DDBJ whole genome shotgun (WGS) entry which is preliminary data.</text>
</comment>
<reference evidence="2" key="1">
    <citation type="submission" date="2020-08" db="EMBL/GenBank/DDBJ databases">
        <title>Genome public.</title>
        <authorList>
            <person name="Liu C."/>
            <person name="Sun Q."/>
        </authorList>
    </citation>
    <scope>NUCLEOTIDE SEQUENCE</scope>
    <source>
        <strain evidence="2">BX7</strain>
    </source>
</reference>
<gene>
    <name evidence="2" type="ORF">H8695_06265</name>
</gene>
<dbReference type="EMBL" id="JACRSP010000002">
    <property type="protein sequence ID" value="MBC8536297.1"/>
    <property type="molecule type" value="Genomic_DNA"/>
</dbReference>
<feature type="region of interest" description="Disordered" evidence="1">
    <location>
        <begin position="106"/>
        <end position="128"/>
    </location>
</feature>
<evidence type="ECO:0000313" key="2">
    <source>
        <dbReference type="EMBL" id="MBC8536297.1"/>
    </source>
</evidence>
<organism evidence="2 3">
    <name type="scientific">Feifania hominis</name>
    <dbReference type="NCBI Taxonomy" id="2763660"/>
    <lineage>
        <taxon>Bacteria</taxon>
        <taxon>Bacillati</taxon>
        <taxon>Bacillota</taxon>
        <taxon>Clostridia</taxon>
        <taxon>Eubacteriales</taxon>
        <taxon>Feifaniaceae</taxon>
        <taxon>Feifania</taxon>
    </lineage>
</organism>
<dbReference type="RefSeq" id="WP_249300055.1">
    <property type="nucleotide sequence ID" value="NZ_JACRSP010000002.1"/>
</dbReference>
<proteinExistence type="predicted"/>
<accession>A0A926HQF9</accession>
<feature type="compositionally biased region" description="Acidic residues" evidence="1">
    <location>
        <begin position="107"/>
        <end position="118"/>
    </location>
</feature>
<dbReference type="InterPro" id="IPR010897">
    <property type="entry name" value="Spore_II_P"/>
</dbReference>
<dbReference type="AlphaFoldDB" id="A0A926HQF9"/>
<protein>
    <submittedName>
        <fullName evidence="2">Stage II sporulation protein P</fullName>
    </submittedName>
</protein>
<evidence type="ECO:0000313" key="3">
    <source>
        <dbReference type="Proteomes" id="UP000620366"/>
    </source>
</evidence>
<keyword evidence="3" id="KW-1185">Reference proteome</keyword>
<dbReference type="Proteomes" id="UP000620366">
    <property type="component" value="Unassembled WGS sequence"/>
</dbReference>
<name>A0A926HQF9_9FIRM</name>
<dbReference type="Pfam" id="PF07454">
    <property type="entry name" value="SpoIIP"/>
    <property type="match status" value="1"/>
</dbReference>
<sequence>MRGFRRKVHRKARKGPDRPAVRRAEALFLAGVFAVFLLAGASVLQLSGQAFLAAACEGAAGVQGEGLVQALLPEETKLLWADEPAENAFLDLSPQIYEEVIHPVTVPDDDTTGEDNAEQEPPVVEPPADGRLPISPIVIKATLNDSYPNYGGVYVKNSTSYELDMEQLYKKTLSLKKKKKDAVQVLIVHTHTTECYAEEGATTYDPSFNDRTTDLEKNVAAVGRALADELNALGIKTVQDLSINDYPEYNGAYTRSNEVIKEYMEEYPDIRVVIDLHRDSMVNSDGVKYQPVVTSPDGVQMAQLMFVVGTPQNGKTHKNWRENLAFAIRWQSELMEACPGIMRPISLRKDRFNQHHTTGSVIMEVGTTGNSLSEAKASAKLAADVLAKILA</sequence>
<dbReference type="NCBIfam" id="TIGR02867">
    <property type="entry name" value="spore_II_P"/>
    <property type="match status" value="1"/>
</dbReference>
<evidence type="ECO:0000256" key="1">
    <source>
        <dbReference type="SAM" id="MobiDB-lite"/>
    </source>
</evidence>